<dbReference type="Proteomes" id="UP000564704">
    <property type="component" value="Unassembled WGS sequence"/>
</dbReference>
<keyword evidence="2" id="KW-1185">Reference proteome</keyword>
<reference evidence="1 2" key="1">
    <citation type="submission" date="2019-05" db="EMBL/GenBank/DDBJ databases">
        <title>Roseovarius bejariae sp. nov., a moderately halophylic bacterium isolated from a saline soil in Rambla Salada (Murcia).</title>
        <authorList>
            <person name="Castro D.J."/>
            <person name="Gomez-Altuve A."/>
            <person name="Reina J.C."/>
            <person name="Rodriguez M."/>
            <person name="Sampedro I."/>
            <person name="Llamas I."/>
            <person name="Martinez-Checa F."/>
        </authorList>
    </citation>
    <scope>NUCLEOTIDE SEQUENCE [LARGE SCALE GENOMIC DNA]</scope>
    <source>
        <strain evidence="1 2">A21</strain>
    </source>
</reference>
<dbReference type="OrthoDB" id="7861976at2"/>
<accession>A0A844D2K7</accession>
<organism evidence="1 2">
    <name type="scientific">Roseovarius bejariae</name>
    <dbReference type="NCBI Taxonomy" id="2576383"/>
    <lineage>
        <taxon>Bacteria</taxon>
        <taxon>Pseudomonadati</taxon>
        <taxon>Pseudomonadota</taxon>
        <taxon>Alphaproteobacteria</taxon>
        <taxon>Rhodobacterales</taxon>
        <taxon>Roseobacteraceae</taxon>
        <taxon>Roseovarius</taxon>
    </lineage>
</organism>
<sequence>MSGADLNTLAALTEAQFRAIQAELEPILVDERRLRRSLADLDERTHKNATLPTSELTDLRRLGGDMAWRNWAAQSRSELQVRLARVLARKANKMAHVRLAFGRAEAVTMMQKQYVAALASKRDKAQLEEIQALARSITASGP</sequence>
<dbReference type="EMBL" id="SZWE01000001">
    <property type="protein sequence ID" value="MRU15458.1"/>
    <property type="molecule type" value="Genomic_DNA"/>
</dbReference>
<comment type="caution">
    <text evidence="1">The sequence shown here is derived from an EMBL/GenBank/DDBJ whole genome shotgun (WGS) entry which is preliminary data.</text>
</comment>
<gene>
    <name evidence="1" type="ORF">FDP25_08455</name>
</gene>
<dbReference type="RefSeq" id="WP_154150768.1">
    <property type="nucleotide sequence ID" value="NZ_SZWE01000001.1"/>
</dbReference>
<dbReference type="AlphaFoldDB" id="A0A844D2K7"/>
<name>A0A844D2K7_9RHOB</name>
<proteinExistence type="predicted"/>
<evidence type="ECO:0000313" key="2">
    <source>
        <dbReference type="Proteomes" id="UP000564704"/>
    </source>
</evidence>
<evidence type="ECO:0000313" key="1">
    <source>
        <dbReference type="EMBL" id="MRU15458.1"/>
    </source>
</evidence>
<protein>
    <submittedName>
        <fullName evidence="1">Uncharacterized protein</fullName>
    </submittedName>
</protein>